<dbReference type="CDD" id="cd21059">
    <property type="entry name" value="LciA-like"/>
    <property type="match status" value="1"/>
</dbReference>
<protein>
    <recommendedName>
        <fullName evidence="3">Bacteriocin immunity protein</fullName>
    </recommendedName>
</protein>
<sequence length="90" mass="10303">MEDLYDLVLDPTIHEYEREALLKAKNELEKNSYFPKVMANLEFDLRPYAIQSKLSEPVGKFYMKASTKGRFDRELGKGLAATPITFGSIL</sequence>
<accession>A0A2A5RXI6</accession>
<keyword evidence="2" id="KW-1185">Reference proteome</keyword>
<organism evidence="1 2">
    <name type="scientific">Pseudolactococcus plantarum</name>
    <dbReference type="NCBI Taxonomy" id="1365"/>
    <lineage>
        <taxon>Bacteria</taxon>
        <taxon>Bacillati</taxon>
        <taxon>Bacillota</taxon>
        <taxon>Bacilli</taxon>
        <taxon>Lactobacillales</taxon>
        <taxon>Streptococcaceae</taxon>
        <taxon>Pseudolactococcus</taxon>
    </lineage>
</organism>
<evidence type="ECO:0000313" key="1">
    <source>
        <dbReference type="EMBL" id="PCS05945.1"/>
    </source>
</evidence>
<dbReference type="STRING" id="1348632.GCA_001591745_01463"/>
<dbReference type="Proteomes" id="UP000242246">
    <property type="component" value="Unassembled WGS sequence"/>
</dbReference>
<gene>
    <name evidence="1" type="ORF">RU87_GL000407</name>
</gene>
<dbReference type="GO" id="GO:0030153">
    <property type="term" value="P:bacteriocin immunity"/>
    <property type="evidence" value="ECO:0007669"/>
    <property type="project" value="InterPro"/>
</dbReference>
<name>A0A2A5RXI6_9LACT</name>
<reference evidence="1 2" key="1">
    <citation type="submission" date="2014-12" db="EMBL/GenBank/DDBJ databases">
        <title>Draft genome sequences of 10 type strains of Lactococcus.</title>
        <authorList>
            <person name="Sun Z."/>
            <person name="Zhong Z."/>
            <person name="Liu W."/>
            <person name="Zhang W."/>
            <person name="Zhang H."/>
        </authorList>
    </citation>
    <scope>NUCLEOTIDE SEQUENCE [LARGE SCALE GENOMIC DNA]</scope>
    <source>
        <strain evidence="1 2">DSM 20686</strain>
    </source>
</reference>
<dbReference type="Pfam" id="PF08951">
    <property type="entry name" value="EntA_Immun"/>
    <property type="match status" value="1"/>
</dbReference>
<dbReference type="EMBL" id="JXJX01000011">
    <property type="protein sequence ID" value="PCS05945.1"/>
    <property type="molecule type" value="Genomic_DNA"/>
</dbReference>
<evidence type="ECO:0008006" key="3">
    <source>
        <dbReference type="Google" id="ProtNLM"/>
    </source>
</evidence>
<dbReference type="AlphaFoldDB" id="A0A2A5RXI6"/>
<dbReference type="InterPro" id="IPR015046">
    <property type="entry name" value="LciA_Immunity-like"/>
</dbReference>
<evidence type="ECO:0000313" key="2">
    <source>
        <dbReference type="Proteomes" id="UP000242246"/>
    </source>
</evidence>
<proteinExistence type="predicted"/>
<comment type="caution">
    <text evidence="1">The sequence shown here is derived from an EMBL/GenBank/DDBJ whole genome shotgun (WGS) entry which is preliminary data.</text>
</comment>